<sequence>MTAVRRDHGHTSDGTVATLLCAAQLAASAAVLVVETAGRADAYGRPPGSALGLLFLLVAGPPAALFLGAAHTAVVTAPAAWAADALAGRMPGARWRRRTVAVAALAAVYAIPLAWAGAPYVYAWAWTAGSAVLPLLGVDGVRRLEERRGRRYGRAALVTCLLGAGAGLVTLAAAGCAALLATGATGGYEAPSLNGEQMRGVWSGEDGQVWIRLDGGRRAELSGLPYETPGGEREHCDGAAAWLYVPRAGAVRGTVEFTPADPSCEPAVWTLGGTEDRPELYALFGDPDAGDVRVLTRQGP</sequence>
<dbReference type="AlphaFoldDB" id="A0A5J6FDB9"/>
<protein>
    <submittedName>
        <fullName evidence="2">Uncharacterized protein</fullName>
    </submittedName>
</protein>
<organism evidence="2 3">
    <name type="scientific">Streptomyces nitrosporeus</name>
    <dbReference type="NCBI Taxonomy" id="28894"/>
    <lineage>
        <taxon>Bacteria</taxon>
        <taxon>Bacillati</taxon>
        <taxon>Actinomycetota</taxon>
        <taxon>Actinomycetes</taxon>
        <taxon>Kitasatosporales</taxon>
        <taxon>Streptomycetaceae</taxon>
        <taxon>Streptomyces</taxon>
    </lineage>
</organism>
<dbReference type="EMBL" id="CP023702">
    <property type="protein sequence ID" value="QEU72995.1"/>
    <property type="molecule type" value="Genomic_DNA"/>
</dbReference>
<feature type="transmembrane region" description="Helical" evidence="1">
    <location>
        <begin position="124"/>
        <end position="144"/>
    </location>
</feature>
<evidence type="ECO:0000313" key="3">
    <source>
        <dbReference type="Proteomes" id="UP000326178"/>
    </source>
</evidence>
<keyword evidence="3" id="KW-1185">Reference proteome</keyword>
<gene>
    <name evidence="2" type="ORF">CP967_14135</name>
</gene>
<keyword evidence="1" id="KW-0472">Membrane</keyword>
<dbReference type="KEGG" id="snk:CP967_14135"/>
<evidence type="ECO:0000256" key="1">
    <source>
        <dbReference type="SAM" id="Phobius"/>
    </source>
</evidence>
<feature type="transmembrane region" description="Helical" evidence="1">
    <location>
        <begin position="156"/>
        <end position="181"/>
    </location>
</feature>
<proteinExistence type="predicted"/>
<feature type="transmembrane region" description="Helical" evidence="1">
    <location>
        <begin position="100"/>
        <end position="118"/>
    </location>
</feature>
<keyword evidence="1" id="KW-1133">Transmembrane helix</keyword>
<dbReference type="Proteomes" id="UP000326178">
    <property type="component" value="Chromosome"/>
</dbReference>
<name>A0A5J6FDB9_9ACTN</name>
<dbReference type="RefSeq" id="WP_150488317.1">
    <property type="nucleotide sequence ID" value="NZ_BMUV01000016.1"/>
</dbReference>
<feature type="transmembrane region" description="Helical" evidence="1">
    <location>
        <begin position="53"/>
        <end position="79"/>
    </location>
</feature>
<keyword evidence="1" id="KW-0812">Transmembrane</keyword>
<dbReference type="OrthoDB" id="3393054at2"/>
<evidence type="ECO:0000313" key="2">
    <source>
        <dbReference type="EMBL" id="QEU72995.1"/>
    </source>
</evidence>
<reference evidence="2 3" key="1">
    <citation type="submission" date="2017-09" db="EMBL/GenBank/DDBJ databases">
        <authorList>
            <person name="Lee N."/>
            <person name="Cho B.-K."/>
        </authorList>
    </citation>
    <scope>NUCLEOTIDE SEQUENCE [LARGE SCALE GENOMIC DNA]</scope>
    <source>
        <strain evidence="2 3">ATCC 12769</strain>
    </source>
</reference>
<accession>A0A5J6FDB9</accession>